<evidence type="ECO:0000313" key="3">
    <source>
        <dbReference type="Proteomes" id="UP000053676"/>
    </source>
</evidence>
<feature type="compositionally biased region" description="Basic and acidic residues" evidence="1">
    <location>
        <begin position="246"/>
        <end position="261"/>
    </location>
</feature>
<feature type="compositionally biased region" description="Basic and acidic residues" evidence="1">
    <location>
        <begin position="331"/>
        <end position="340"/>
    </location>
</feature>
<feature type="region of interest" description="Disordered" evidence="1">
    <location>
        <begin position="115"/>
        <end position="379"/>
    </location>
</feature>
<feature type="non-terminal residue" evidence="2">
    <location>
        <position position="1"/>
    </location>
</feature>
<feature type="compositionally biased region" description="Basic and acidic residues" evidence="1">
    <location>
        <begin position="163"/>
        <end position="172"/>
    </location>
</feature>
<dbReference type="OrthoDB" id="18740at2759"/>
<dbReference type="EMBL" id="KI657838">
    <property type="protein sequence ID" value="ETN84956.1"/>
    <property type="molecule type" value="Genomic_DNA"/>
</dbReference>
<accession>W2TV63</accession>
<dbReference type="KEGG" id="nai:NECAME_01518"/>
<name>W2TV63_NECAM</name>
<protein>
    <submittedName>
        <fullName evidence="2">Uncharacterized protein</fullName>
    </submittedName>
</protein>
<reference evidence="3" key="1">
    <citation type="journal article" date="2014" name="Nat. Genet.">
        <title>Genome of the human hookworm Necator americanus.</title>
        <authorList>
            <person name="Tang Y.T."/>
            <person name="Gao X."/>
            <person name="Rosa B.A."/>
            <person name="Abubucker S."/>
            <person name="Hallsworth-Pepin K."/>
            <person name="Martin J."/>
            <person name="Tyagi R."/>
            <person name="Heizer E."/>
            <person name="Zhang X."/>
            <person name="Bhonagiri-Palsikar V."/>
            <person name="Minx P."/>
            <person name="Warren W.C."/>
            <person name="Wang Q."/>
            <person name="Zhan B."/>
            <person name="Hotez P.J."/>
            <person name="Sternberg P.W."/>
            <person name="Dougall A."/>
            <person name="Gaze S.T."/>
            <person name="Mulvenna J."/>
            <person name="Sotillo J."/>
            <person name="Ranganathan S."/>
            <person name="Rabelo E.M."/>
            <person name="Wilson R.K."/>
            <person name="Felgner P.L."/>
            <person name="Bethony J."/>
            <person name="Hawdon J.M."/>
            <person name="Gasser R.B."/>
            <person name="Loukas A."/>
            <person name="Mitreva M."/>
        </authorList>
    </citation>
    <scope>NUCLEOTIDE SEQUENCE [LARGE SCALE GENOMIC DNA]</scope>
</reference>
<keyword evidence="3" id="KW-1185">Reference proteome</keyword>
<proteinExistence type="predicted"/>
<sequence length="484" mass="54163">CPIKVEILPKQVGEVVHANLTPTAVSTAISAGGSSVAGAFRQSRAPTSPGLLQHSRQRSAEALNPRSPTLLREARGRAEKPWTQSYAPTSSRLSSSLSPNREWAASSTYDRIYTADRTLSPSDPSRTRHFTETTITHRSPSPPKTTYEQTNYRRRSPSPSGVRSREFAERQVRTPSPTRYERKYQSPFTGGVRQQEKAYRSPSPISRDDIRSRTSDRVVSPFRNTPSPAAGERIRRVEQIDPVAAEEERERRRAQADREKFSPSSVGYTVAQYGQPGSVTIDRTHSPDKYPAPRSYNGTLDKKEKTRDAVSPSTYGSKQRPESPEYSAVYERFDRKKDEPPPTPAHAPHPEPSRVKSAENVQDRHRARSPPPDYDTGPSVIQTVATSTKAYDEPSYSETTSITRTTYTISPKKLEKDIEKKPEVIPHRGGSPFGEKPKKSAKDDLSFLRTQSEFIDRGGAIPSSLPRSEEKSQIYEPTTEKLKR</sequence>
<gene>
    <name evidence="2" type="ORF">NECAME_01518</name>
</gene>
<evidence type="ECO:0000256" key="1">
    <source>
        <dbReference type="SAM" id="MobiDB-lite"/>
    </source>
</evidence>
<feature type="compositionally biased region" description="Polar residues" evidence="1">
    <location>
        <begin position="132"/>
        <end position="150"/>
    </location>
</feature>
<feature type="compositionally biased region" description="Basic and acidic residues" evidence="1">
    <location>
        <begin position="206"/>
        <end position="216"/>
    </location>
</feature>
<dbReference type="STRING" id="51031.W2TV63"/>
<feature type="region of interest" description="Disordered" evidence="1">
    <location>
        <begin position="418"/>
        <end position="484"/>
    </location>
</feature>
<evidence type="ECO:0000313" key="2">
    <source>
        <dbReference type="EMBL" id="ETN84956.1"/>
    </source>
</evidence>
<feature type="compositionally biased region" description="Basic and acidic residues" evidence="1">
    <location>
        <begin position="467"/>
        <end position="484"/>
    </location>
</feature>
<feature type="compositionally biased region" description="Basic and acidic residues" evidence="1">
    <location>
        <begin position="348"/>
        <end position="364"/>
    </location>
</feature>
<feature type="compositionally biased region" description="Basic and acidic residues" evidence="1">
    <location>
        <begin position="435"/>
        <end position="446"/>
    </location>
</feature>
<dbReference type="Proteomes" id="UP000053676">
    <property type="component" value="Unassembled WGS sequence"/>
</dbReference>
<feature type="region of interest" description="Disordered" evidence="1">
    <location>
        <begin position="40"/>
        <end position="101"/>
    </location>
</feature>
<organism evidence="2 3">
    <name type="scientific">Necator americanus</name>
    <name type="common">Human hookworm</name>
    <dbReference type="NCBI Taxonomy" id="51031"/>
    <lineage>
        <taxon>Eukaryota</taxon>
        <taxon>Metazoa</taxon>
        <taxon>Ecdysozoa</taxon>
        <taxon>Nematoda</taxon>
        <taxon>Chromadorea</taxon>
        <taxon>Rhabditida</taxon>
        <taxon>Rhabditina</taxon>
        <taxon>Rhabditomorpha</taxon>
        <taxon>Strongyloidea</taxon>
        <taxon>Ancylostomatidae</taxon>
        <taxon>Bunostominae</taxon>
        <taxon>Necator</taxon>
    </lineage>
</organism>
<dbReference type="AlphaFoldDB" id="W2TV63"/>